<dbReference type="SUPFAM" id="SSF55781">
    <property type="entry name" value="GAF domain-like"/>
    <property type="match status" value="1"/>
</dbReference>
<dbReference type="InterPro" id="IPR021153">
    <property type="entry name" value="HrcA_C"/>
</dbReference>
<feature type="domain" description="Heat-inducible transcription repressor HrcA C-terminal" evidence="4">
    <location>
        <begin position="11"/>
        <end position="62"/>
    </location>
</feature>
<evidence type="ECO:0000256" key="3">
    <source>
        <dbReference type="ARBA" id="ARBA00023163"/>
    </source>
</evidence>
<proteinExistence type="predicted"/>
<dbReference type="InterPro" id="IPR002571">
    <property type="entry name" value="HrcA"/>
</dbReference>
<dbReference type="GO" id="GO:0045892">
    <property type="term" value="P:negative regulation of DNA-templated transcription"/>
    <property type="evidence" value="ECO:0007669"/>
    <property type="project" value="TreeGrafter"/>
</dbReference>
<keyword evidence="2" id="KW-0805">Transcription regulation</keyword>
<comment type="caution">
    <text evidence="5">The sequence shown here is derived from an EMBL/GenBank/DDBJ whole genome shotgun (WGS) entry which is preliminary data.</text>
</comment>
<evidence type="ECO:0000313" key="5">
    <source>
        <dbReference type="EMBL" id="GAG24278.1"/>
    </source>
</evidence>
<name>X0WID7_9ZZZZ</name>
<reference evidence="5" key="1">
    <citation type="journal article" date="2014" name="Front. Microbiol.">
        <title>High frequency of phylogenetically diverse reductive dehalogenase-homologous genes in deep subseafloor sedimentary metagenomes.</title>
        <authorList>
            <person name="Kawai M."/>
            <person name="Futagami T."/>
            <person name="Toyoda A."/>
            <person name="Takaki Y."/>
            <person name="Nishi S."/>
            <person name="Hori S."/>
            <person name="Arai W."/>
            <person name="Tsubouchi T."/>
            <person name="Morono Y."/>
            <person name="Uchiyama I."/>
            <person name="Ito T."/>
            <person name="Fujiyama A."/>
            <person name="Inagaki F."/>
            <person name="Takami H."/>
        </authorList>
    </citation>
    <scope>NUCLEOTIDE SEQUENCE</scope>
    <source>
        <strain evidence="5">Expedition CK06-06</strain>
    </source>
</reference>
<dbReference type="Pfam" id="PF01628">
    <property type="entry name" value="HrcA"/>
    <property type="match status" value="1"/>
</dbReference>
<feature type="non-terminal residue" evidence="5">
    <location>
        <position position="1"/>
    </location>
</feature>
<sequence length="94" mass="10265">LLKNIIPKGLESDKVRVVIGEENRDEAFHNCSVVISRYGVLDEAVGTVGVLGPTRMPYAHTISTVNYLSSVLSELVAGLYGRETPIRTIQHDAN</sequence>
<gene>
    <name evidence="5" type="ORF">S01H1_57148</name>
</gene>
<evidence type="ECO:0000259" key="4">
    <source>
        <dbReference type="Pfam" id="PF01628"/>
    </source>
</evidence>
<dbReference type="GO" id="GO:0003677">
    <property type="term" value="F:DNA binding"/>
    <property type="evidence" value="ECO:0007669"/>
    <property type="project" value="InterPro"/>
</dbReference>
<dbReference type="PANTHER" id="PTHR34824">
    <property type="entry name" value="HEAT-INDUCIBLE TRANSCRIPTION REPRESSOR HRCA"/>
    <property type="match status" value="1"/>
</dbReference>
<accession>X0WID7</accession>
<organism evidence="5">
    <name type="scientific">marine sediment metagenome</name>
    <dbReference type="NCBI Taxonomy" id="412755"/>
    <lineage>
        <taxon>unclassified sequences</taxon>
        <taxon>metagenomes</taxon>
        <taxon>ecological metagenomes</taxon>
    </lineage>
</organism>
<dbReference type="InterPro" id="IPR029016">
    <property type="entry name" value="GAF-like_dom_sf"/>
</dbReference>
<dbReference type="EMBL" id="BARS01037257">
    <property type="protein sequence ID" value="GAG24278.1"/>
    <property type="molecule type" value="Genomic_DNA"/>
</dbReference>
<protein>
    <recommendedName>
        <fullName evidence="4">Heat-inducible transcription repressor HrcA C-terminal domain-containing protein</fullName>
    </recommendedName>
</protein>
<keyword evidence="1" id="KW-0678">Repressor</keyword>
<evidence type="ECO:0000256" key="1">
    <source>
        <dbReference type="ARBA" id="ARBA00022491"/>
    </source>
</evidence>
<dbReference type="PANTHER" id="PTHR34824:SF1">
    <property type="entry name" value="HEAT-INDUCIBLE TRANSCRIPTION REPRESSOR HRCA"/>
    <property type="match status" value="1"/>
</dbReference>
<dbReference type="Gene3D" id="3.30.450.40">
    <property type="match status" value="1"/>
</dbReference>
<dbReference type="AlphaFoldDB" id="X0WID7"/>
<keyword evidence="3" id="KW-0804">Transcription</keyword>
<evidence type="ECO:0000256" key="2">
    <source>
        <dbReference type="ARBA" id="ARBA00023015"/>
    </source>
</evidence>